<organism evidence="2 3">
    <name type="scientific">Desulfosporosinus hippei DSM 8344</name>
    <dbReference type="NCBI Taxonomy" id="1121419"/>
    <lineage>
        <taxon>Bacteria</taxon>
        <taxon>Bacillati</taxon>
        <taxon>Bacillota</taxon>
        <taxon>Clostridia</taxon>
        <taxon>Eubacteriales</taxon>
        <taxon>Desulfitobacteriaceae</taxon>
        <taxon>Desulfosporosinus</taxon>
    </lineage>
</organism>
<evidence type="ECO:0000256" key="1">
    <source>
        <dbReference type="SAM" id="Coils"/>
    </source>
</evidence>
<proteinExistence type="predicted"/>
<dbReference type="RefSeq" id="WP_242876170.1">
    <property type="nucleotide sequence ID" value="NZ_FNCP01000002.1"/>
</dbReference>
<sequence>MLSHKDQATREALASELGELKAKYSQLEKAYTELRNQTLTPQNMKPDNTVYQEANIAALSELGHS</sequence>
<name>A0A1G7TIN8_9FIRM</name>
<evidence type="ECO:0000313" key="2">
    <source>
        <dbReference type="EMBL" id="SDG35071.1"/>
    </source>
</evidence>
<evidence type="ECO:0000313" key="3">
    <source>
        <dbReference type="Proteomes" id="UP000198656"/>
    </source>
</evidence>
<dbReference type="EMBL" id="FNCP01000002">
    <property type="protein sequence ID" value="SDG35071.1"/>
    <property type="molecule type" value="Genomic_DNA"/>
</dbReference>
<reference evidence="3" key="1">
    <citation type="submission" date="2016-10" db="EMBL/GenBank/DDBJ databases">
        <authorList>
            <person name="Varghese N."/>
            <person name="Submissions S."/>
        </authorList>
    </citation>
    <scope>NUCLEOTIDE SEQUENCE [LARGE SCALE GENOMIC DNA]</scope>
    <source>
        <strain evidence="3">DSM 8344</strain>
    </source>
</reference>
<dbReference type="Proteomes" id="UP000198656">
    <property type="component" value="Unassembled WGS sequence"/>
</dbReference>
<keyword evidence="1" id="KW-0175">Coiled coil</keyword>
<gene>
    <name evidence="2" type="ORF">SAMN05443529_102247</name>
</gene>
<accession>A0A1G7TIN8</accession>
<dbReference type="AlphaFoldDB" id="A0A1G7TIN8"/>
<keyword evidence="3" id="KW-1185">Reference proteome</keyword>
<feature type="coiled-coil region" evidence="1">
    <location>
        <begin position="10"/>
        <end position="37"/>
    </location>
</feature>
<protein>
    <submittedName>
        <fullName evidence="2">Uncharacterized protein</fullName>
    </submittedName>
</protein>